<evidence type="ECO:0000313" key="1">
    <source>
        <dbReference type="EMBL" id="NJC24471.1"/>
    </source>
</evidence>
<keyword evidence="2" id="KW-1185">Reference proteome</keyword>
<proteinExistence type="predicted"/>
<dbReference type="Proteomes" id="UP000547458">
    <property type="component" value="Unassembled WGS sequence"/>
</dbReference>
<organism evidence="1 2">
    <name type="scientific">Arthrobacter pigmenti</name>
    <dbReference type="NCBI Taxonomy" id="271432"/>
    <lineage>
        <taxon>Bacteria</taxon>
        <taxon>Bacillati</taxon>
        <taxon>Actinomycetota</taxon>
        <taxon>Actinomycetes</taxon>
        <taxon>Micrococcales</taxon>
        <taxon>Micrococcaceae</taxon>
        <taxon>Arthrobacter</taxon>
    </lineage>
</organism>
<dbReference type="EMBL" id="JAATJL010000001">
    <property type="protein sequence ID" value="NJC24471.1"/>
    <property type="molecule type" value="Genomic_DNA"/>
</dbReference>
<protein>
    <submittedName>
        <fullName evidence="1">Uncharacterized protein</fullName>
    </submittedName>
</protein>
<gene>
    <name evidence="1" type="ORF">BJ994_003547</name>
</gene>
<dbReference type="RefSeq" id="WP_245192322.1">
    <property type="nucleotide sequence ID" value="NZ_JAATJL010000001.1"/>
</dbReference>
<accession>A0A846S214</accession>
<evidence type="ECO:0000313" key="2">
    <source>
        <dbReference type="Proteomes" id="UP000547458"/>
    </source>
</evidence>
<name>A0A846S214_9MICC</name>
<dbReference type="AlphaFoldDB" id="A0A846S214"/>
<reference evidence="1 2" key="1">
    <citation type="submission" date="2020-03" db="EMBL/GenBank/DDBJ databases">
        <title>Sequencing the genomes of 1000 actinobacteria strains.</title>
        <authorList>
            <person name="Klenk H.-P."/>
        </authorList>
    </citation>
    <scope>NUCLEOTIDE SEQUENCE [LARGE SCALE GENOMIC DNA]</scope>
    <source>
        <strain evidence="1 2">DSM 16403</strain>
    </source>
</reference>
<comment type="caution">
    <text evidence="1">The sequence shown here is derived from an EMBL/GenBank/DDBJ whole genome shotgun (WGS) entry which is preliminary data.</text>
</comment>
<sequence>MSAVIHAVAKMRRELVGKPADVAVRQTHAPGAEAEVDFGEFNCRRIRASVLQIVGHRLADLGGQR</sequence>